<keyword evidence="2" id="KW-0732">Signal</keyword>
<organism evidence="3 4">
    <name type="scientific">Potamilus streckersoni</name>
    <dbReference type="NCBI Taxonomy" id="2493646"/>
    <lineage>
        <taxon>Eukaryota</taxon>
        <taxon>Metazoa</taxon>
        <taxon>Spiralia</taxon>
        <taxon>Lophotrochozoa</taxon>
        <taxon>Mollusca</taxon>
        <taxon>Bivalvia</taxon>
        <taxon>Autobranchia</taxon>
        <taxon>Heteroconchia</taxon>
        <taxon>Palaeoheterodonta</taxon>
        <taxon>Unionida</taxon>
        <taxon>Unionoidea</taxon>
        <taxon>Unionidae</taxon>
        <taxon>Ambleminae</taxon>
        <taxon>Lampsilini</taxon>
        <taxon>Potamilus</taxon>
    </lineage>
</organism>
<evidence type="ECO:0000313" key="3">
    <source>
        <dbReference type="EMBL" id="KAK3577362.1"/>
    </source>
</evidence>
<accession>A0AAE0RPQ3</accession>
<evidence type="ECO:0000256" key="2">
    <source>
        <dbReference type="SAM" id="SignalP"/>
    </source>
</evidence>
<name>A0AAE0RPQ3_9BIVA</name>
<dbReference type="Proteomes" id="UP001195483">
    <property type="component" value="Unassembled WGS sequence"/>
</dbReference>
<proteinExistence type="predicted"/>
<gene>
    <name evidence="3" type="ORF">CHS0354_008459</name>
</gene>
<sequence length="392" mass="44026">MCTQTFYIKLVVVASLYTAWSAPVEEKNIGAERGSDSSKMSLQQLREQERELERVALLAARPKNGVEIENKHISSFSNVNGAISKHETKEQKVIDPASATLLSDVKEHIQQTQDSPDSKPKTEIQASVDIPAEGIHQTLTNNQIQDTEDEAQTQARTDLDGEADKETIQFTPRVVAEYLLKTGETQEFKDTLKELVVANEMTEKEAVEYESKVWEEYLNLVKGEKDSNDQAQLSEEVYPIYGLENPPIPSRQDVAMNNYLNYLLDKPVTLDAIINTLLDEWMTRAIVTGDPEAEAIMRNIVDYVSRDQNPNDEQQVQEILADLFADAIMEDLSPRIVPEVVQNEELQSSEVISSEAQNSPHLEDGNKKEKQSSKKKETDTNSENGGKQKGTQ</sequence>
<keyword evidence="4" id="KW-1185">Reference proteome</keyword>
<feature type="chain" id="PRO_5042287837" evidence="2">
    <location>
        <begin position="22"/>
        <end position="392"/>
    </location>
</feature>
<reference evidence="3" key="3">
    <citation type="submission" date="2023-05" db="EMBL/GenBank/DDBJ databases">
        <authorList>
            <person name="Smith C.H."/>
        </authorList>
    </citation>
    <scope>NUCLEOTIDE SEQUENCE</scope>
    <source>
        <strain evidence="3">CHS0354</strain>
        <tissue evidence="3">Mantle</tissue>
    </source>
</reference>
<evidence type="ECO:0000256" key="1">
    <source>
        <dbReference type="SAM" id="MobiDB-lite"/>
    </source>
</evidence>
<reference evidence="3" key="1">
    <citation type="journal article" date="2021" name="Genome Biol. Evol.">
        <title>A High-Quality Reference Genome for a Parasitic Bivalve with Doubly Uniparental Inheritance (Bivalvia: Unionida).</title>
        <authorList>
            <person name="Smith C.H."/>
        </authorList>
    </citation>
    <scope>NUCLEOTIDE SEQUENCE</scope>
    <source>
        <strain evidence="3">CHS0354</strain>
    </source>
</reference>
<feature type="signal peptide" evidence="2">
    <location>
        <begin position="1"/>
        <end position="21"/>
    </location>
</feature>
<feature type="compositionally biased region" description="Polar residues" evidence="1">
    <location>
        <begin position="345"/>
        <end position="360"/>
    </location>
</feature>
<dbReference type="AlphaFoldDB" id="A0AAE0RPQ3"/>
<comment type="caution">
    <text evidence="3">The sequence shown here is derived from an EMBL/GenBank/DDBJ whole genome shotgun (WGS) entry which is preliminary data.</text>
</comment>
<feature type="compositionally biased region" description="Polar residues" evidence="1">
    <location>
        <begin position="381"/>
        <end position="392"/>
    </location>
</feature>
<dbReference type="EMBL" id="JAEAOA010000557">
    <property type="protein sequence ID" value="KAK3577362.1"/>
    <property type="molecule type" value="Genomic_DNA"/>
</dbReference>
<feature type="region of interest" description="Disordered" evidence="1">
    <location>
        <begin position="345"/>
        <end position="392"/>
    </location>
</feature>
<protein>
    <submittedName>
        <fullName evidence="3">Uncharacterized protein</fullName>
    </submittedName>
</protein>
<feature type="region of interest" description="Disordered" evidence="1">
    <location>
        <begin position="139"/>
        <end position="165"/>
    </location>
</feature>
<reference evidence="3" key="2">
    <citation type="journal article" date="2021" name="Genome Biol. Evol.">
        <title>Developing a high-quality reference genome for a parasitic bivalve with doubly uniparental inheritance (Bivalvia: Unionida).</title>
        <authorList>
            <person name="Smith C.H."/>
        </authorList>
    </citation>
    <scope>NUCLEOTIDE SEQUENCE</scope>
    <source>
        <strain evidence="3">CHS0354</strain>
        <tissue evidence="3">Mantle</tissue>
    </source>
</reference>
<feature type="compositionally biased region" description="Basic and acidic residues" evidence="1">
    <location>
        <begin position="361"/>
        <end position="379"/>
    </location>
</feature>
<evidence type="ECO:0000313" key="4">
    <source>
        <dbReference type="Proteomes" id="UP001195483"/>
    </source>
</evidence>